<accession>L1I6I2</accession>
<dbReference type="PaxDb" id="55529-EKX31697"/>
<organism evidence="1">
    <name type="scientific">Guillardia theta (strain CCMP2712)</name>
    <name type="common">Cryptophyte</name>
    <dbReference type="NCBI Taxonomy" id="905079"/>
    <lineage>
        <taxon>Eukaryota</taxon>
        <taxon>Cryptophyceae</taxon>
        <taxon>Pyrenomonadales</taxon>
        <taxon>Geminigeraceae</taxon>
        <taxon>Guillardia</taxon>
    </lineage>
</organism>
<reference evidence="1 3" key="1">
    <citation type="journal article" date="2012" name="Nature">
        <title>Algal genomes reveal evolutionary mosaicism and the fate of nucleomorphs.</title>
        <authorList>
            <consortium name="DOE Joint Genome Institute"/>
            <person name="Curtis B.A."/>
            <person name="Tanifuji G."/>
            <person name="Burki F."/>
            <person name="Gruber A."/>
            <person name="Irimia M."/>
            <person name="Maruyama S."/>
            <person name="Arias M.C."/>
            <person name="Ball S.G."/>
            <person name="Gile G.H."/>
            <person name="Hirakawa Y."/>
            <person name="Hopkins J.F."/>
            <person name="Kuo A."/>
            <person name="Rensing S.A."/>
            <person name="Schmutz J."/>
            <person name="Symeonidi A."/>
            <person name="Elias M."/>
            <person name="Eveleigh R.J."/>
            <person name="Herman E.K."/>
            <person name="Klute M.J."/>
            <person name="Nakayama T."/>
            <person name="Obornik M."/>
            <person name="Reyes-Prieto A."/>
            <person name="Armbrust E.V."/>
            <person name="Aves S.J."/>
            <person name="Beiko R.G."/>
            <person name="Coutinho P."/>
            <person name="Dacks J.B."/>
            <person name="Durnford D.G."/>
            <person name="Fast N.M."/>
            <person name="Green B.R."/>
            <person name="Grisdale C.J."/>
            <person name="Hempel F."/>
            <person name="Henrissat B."/>
            <person name="Hoppner M.P."/>
            <person name="Ishida K."/>
            <person name="Kim E."/>
            <person name="Koreny L."/>
            <person name="Kroth P.G."/>
            <person name="Liu Y."/>
            <person name="Malik S.B."/>
            <person name="Maier U.G."/>
            <person name="McRose D."/>
            <person name="Mock T."/>
            <person name="Neilson J.A."/>
            <person name="Onodera N.T."/>
            <person name="Poole A.M."/>
            <person name="Pritham E.J."/>
            <person name="Richards T.A."/>
            <person name="Rocap G."/>
            <person name="Roy S.W."/>
            <person name="Sarai C."/>
            <person name="Schaack S."/>
            <person name="Shirato S."/>
            <person name="Slamovits C.H."/>
            <person name="Spencer D.F."/>
            <person name="Suzuki S."/>
            <person name="Worden A.Z."/>
            <person name="Zauner S."/>
            <person name="Barry K."/>
            <person name="Bell C."/>
            <person name="Bharti A.K."/>
            <person name="Crow J.A."/>
            <person name="Grimwood J."/>
            <person name="Kramer R."/>
            <person name="Lindquist E."/>
            <person name="Lucas S."/>
            <person name="Salamov A."/>
            <person name="McFadden G.I."/>
            <person name="Lane C.E."/>
            <person name="Keeling P.J."/>
            <person name="Gray M.W."/>
            <person name="Grigoriev I.V."/>
            <person name="Archibald J.M."/>
        </authorList>
    </citation>
    <scope>NUCLEOTIDE SEQUENCE</scope>
    <source>
        <strain evidence="1 3">CCMP2712</strain>
    </source>
</reference>
<evidence type="ECO:0008006" key="4">
    <source>
        <dbReference type="Google" id="ProtNLM"/>
    </source>
</evidence>
<name>L1I6I2_GUITC</name>
<reference evidence="2" key="3">
    <citation type="submission" date="2016-03" db="UniProtKB">
        <authorList>
            <consortium name="EnsemblProtists"/>
        </authorList>
    </citation>
    <scope>IDENTIFICATION</scope>
</reference>
<keyword evidence="3" id="KW-1185">Reference proteome</keyword>
<dbReference type="Proteomes" id="UP000011087">
    <property type="component" value="Unassembled WGS sequence"/>
</dbReference>
<dbReference type="SUPFAM" id="SSF53383">
    <property type="entry name" value="PLP-dependent transferases"/>
    <property type="match status" value="1"/>
</dbReference>
<dbReference type="KEGG" id="gtt:GUITHDRAFT_82868"/>
<dbReference type="eggNOG" id="ENOG502RMM9">
    <property type="taxonomic scope" value="Eukaryota"/>
</dbReference>
<dbReference type="InterPro" id="IPR015422">
    <property type="entry name" value="PyrdxlP-dep_Trfase_small"/>
</dbReference>
<dbReference type="GeneID" id="17288421"/>
<dbReference type="EnsemblProtists" id="EKX31697">
    <property type="protein sequence ID" value="EKX31697"/>
    <property type="gene ID" value="GUITHDRAFT_82868"/>
</dbReference>
<reference evidence="3" key="2">
    <citation type="submission" date="2012-11" db="EMBL/GenBank/DDBJ databases">
        <authorList>
            <person name="Kuo A."/>
            <person name="Curtis B.A."/>
            <person name="Tanifuji G."/>
            <person name="Burki F."/>
            <person name="Gruber A."/>
            <person name="Irimia M."/>
            <person name="Maruyama S."/>
            <person name="Arias M.C."/>
            <person name="Ball S.G."/>
            <person name="Gile G.H."/>
            <person name="Hirakawa Y."/>
            <person name="Hopkins J.F."/>
            <person name="Rensing S.A."/>
            <person name="Schmutz J."/>
            <person name="Symeonidi A."/>
            <person name="Elias M."/>
            <person name="Eveleigh R.J."/>
            <person name="Herman E.K."/>
            <person name="Klute M.J."/>
            <person name="Nakayama T."/>
            <person name="Obornik M."/>
            <person name="Reyes-Prieto A."/>
            <person name="Armbrust E.V."/>
            <person name="Aves S.J."/>
            <person name="Beiko R.G."/>
            <person name="Coutinho P."/>
            <person name="Dacks J.B."/>
            <person name="Durnford D.G."/>
            <person name="Fast N.M."/>
            <person name="Green B.R."/>
            <person name="Grisdale C."/>
            <person name="Hempe F."/>
            <person name="Henrissat B."/>
            <person name="Hoppner M.P."/>
            <person name="Ishida K.-I."/>
            <person name="Kim E."/>
            <person name="Koreny L."/>
            <person name="Kroth P.G."/>
            <person name="Liu Y."/>
            <person name="Malik S.-B."/>
            <person name="Maier U.G."/>
            <person name="McRose D."/>
            <person name="Mock T."/>
            <person name="Neilson J.A."/>
            <person name="Onodera N.T."/>
            <person name="Poole A.M."/>
            <person name="Pritham E.J."/>
            <person name="Richards T.A."/>
            <person name="Rocap G."/>
            <person name="Roy S.W."/>
            <person name="Sarai C."/>
            <person name="Schaack S."/>
            <person name="Shirato S."/>
            <person name="Slamovits C.H."/>
            <person name="Spencer D.F."/>
            <person name="Suzuki S."/>
            <person name="Worden A.Z."/>
            <person name="Zauner S."/>
            <person name="Barry K."/>
            <person name="Bell C."/>
            <person name="Bharti A.K."/>
            <person name="Crow J.A."/>
            <person name="Grimwood J."/>
            <person name="Kramer R."/>
            <person name="Lindquist E."/>
            <person name="Lucas S."/>
            <person name="Salamov A."/>
            <person name="McFadden G.I."/>
            <person name="Lane C.E."/>
            <person name="Keeling P.J."/>
            <person name="Gray M.W."/>
            <person name="Grigoriev I.V."/>
            <person name="Archibald J.M."/>
        </authorList>
    </citation>
    <scope>NUCLEOTIDE SEQUENCE</scope>
    <source>
        <strain evidence="3">CCMP2712</strain>
    </source>
</reference>
<dbReference type="GO" id="GO:0030170">
    <property type="term" value="F:pyridoxal phosphate binding"/>
    <property type="evidence" value="ECO:0007669"/>
    <property type="project" value="TreeGrafter"/>
</dbReference>
<dbReference type="InterPro" id="IPR015421">
    <property type="entry name" value="PyrdxlP-dep_Trfase_major"/>
</dbReference>
<dbReference type="STRING" id="905079.L1I6I2"/>
<protein>
    <recommendedName>
        <fullName evidence="4">DegT/DnrJ/EryC1/StrS aminotransferase</fullName>
    </recommendedName>
</protein>
<dbReference type="OrthoDB" id="422066at2759"/>
<dbReference type="Gene3D" id="3.90.1150.10">
    <property type="entry name" value="Aspartate Aminotransferase, domain 1"/>
    <property type="match status" value="1"/>
</dbReference>
<dbReference type="InterPro" id="IPR015424">
    <property type="entry name" value="PyrdxlP-dep_Trfase"/>
</dbReference>
<dbReference type="Pfam" id="PF01041">
    <property type="entry name" value="DegT_DnrJ_EryC1"/>
    <property type="match status" value="1"/>
</dbReference>
<evidence type="ECO:0000313" key="3">
    <source>
        <dbReference type="Proteomes" id="UP000011087"/>
    </source>
</evidence>
<dbReference type="PIRSF" id="PIRSF000390">
    <property type="entry name" value="PLP_StrS"/>
    <property type="match status" value="1"/>
</dbReference>
<dbReference type="RefSeq" id="XP_005818677.1">
    <property type="nucleotide sequence ID" value="XM_005818620.1"/>
</dbReference>
<evidence type="ECO:0000313" key="2">
    <source>
        <dbReference type="EnsemblProtists" id="EKX31697"/>
    </source>
</evidence>
<dbReference type="GO" id="GO:0008483">
    <property type="term" value="F:transaminase activity"/>
    <property type="evidence" value="ECO:0007669"/>
    <property type="project" value="TreeGrafter"/>
</dbReference>
<dbReference type="Gene3D" id="3.40.640.10">
    <property type="entry name" value="Type I PLP-dependent aspartate aminotransferase-like (Major domain)"/>
    <property type="match status" value="1"/>
</dbReference>
<dbReference type="OMA" id="SANCALY"/>
<dbReference type="PANTHER" id="PTHR30244:SF34">
    <property type="entry name" value="DTDP-4-AMINO-4,6-DIDEOXYGALACTOSE TRANSAMINASE"/>
    <property type="match status" value="1"/>
</dbReference>
<dbReference type="HOGENOM" id="CLU_033332_5_0_1"/>
<dbReference type="EMBL" id="JH993246">
    <property type="protein sequence ID" value="EKX31697.1"/>
    <property type="molecule type" value="Genomic_DNA"/>
</dbReference>
<dbReference type="AlphaFoldDB" id="L1I6I2"/>
<sequence>MSEEAEDWKISFTAEWNKRKSSRLPSNAVFPLAENPFGSAEILAMAEVLLSGKLTMGENVSEAEELFARTVSVPYACMVNSGSSANLLALACLKHRFMEANQNWEILIPAVCWSTSLFPIVQQGFTPRFVDVDPRTMNMSLQSLQNAMNPNVKAIMAVHVLGNSICMQDLMNFVKQHDLVLIEDTCESLGSYCCVDGEKCMLGTLGSFGTFSFYFSHHITSGEGGMLVCQNEADYNLAVCLRAHGWSRQLSNKEAIEKLYPDIDPRFLFLNAGYNLRPMEVQGAMLKVQLARLSEFNECRRNNFRRISEAINSSPGLRGKIQLMEASDGTDPAWFGLACLLCPTYTHQLKDFLAYLIEMGVENRPIISGNFLRQPFVKQNLSPLNPSDFPGAEVVHSAGFFIGIHQIPIPDERITELIRTFQSFSFREL</sequence>
<dbReference type="GO" id="GO:0000271">
    <property type="term" value="P:polysaccharide biosynthetic process"/>
    <property type="evidence" value="ECO:0007669"/>
    <property type="project" value="TreeGrafter"/>
</dbReference>
<gene>
    <name evidence="1" type="ORF">GUITHDRAFT_82868</name>
</gene>
<evidence type="ECO:0000313" key="1">
    <source>
        <dbReference type="EMBL" id="EKX31697.1"/>
    </source>
</evidence>
<dbReference type="InterPro" id="IPR000653">
    <property type="entry name" value="DegT/StrS_aminotransferase"/>
</dbReference>
<dbReference type="PANTHER" id="PTHR30244">
    <property type="entry name" value="TRANSAMINASE"/>
    <property type="match status" value="1"/>
</dbReference>
<proteinExistence type="predicted"/>